<proteinExistence type="predicted"/>
<protein>
    <recommendedName>
        <fullName evidence="4">Collagen triple helix repeat-containing protein</fullName>
    </recommendedName>
</protein>
<feature type="compositionally biased region" description="Low complexity" evidence="1">
    <location>
        <begin position="24"/>
        <end position="45"/>
    </location>
</feature>
<sequence length="190" mass="19282">MIAGKPEITGFSGFRRQIGSHDFPTGATGVTGATGATGMTGVTGPTGPTVTANNLSAYLVNRVNGVNNGATIIFPNILTNSGTAIQYDPTTGIVSLAPNQTYEATYLARPITSPSGEAGAGLYLNGNVINGSVARVQPVPGASVPDGITNLSSTVIFQTTSPSTLDLRSINLSGEPNDFLSANINVVKLA</sequence>
<name>A0ABV5BGZ7_9BACL</name>
<dbReference type="InterPro" id="IPR008983">
    <property type="entry name" value="Tumour_necrosis_fac-like_dom"/>
</dbReference>
<accession>A0ABV5BGZ7</accession>
<evidence type="ECO:0000313" key="2">
    <source>
        <dbReference type="EMBL" id="MFB5684974.1"/>
    </source>
</evidence>
<evidence type="ECO:0008006" key="4">
    <source>
        <dbReference type="Google" id="ProtNLM"/>
    </source>
</evidence>
<evidence type="ECO:0000256" key="1">
    <source>
        <dbReference type="SAM" id="MobiDB-lite"/>
    </source>
</evidence>
<dbReference type="RefSeq" id="WP_375533153.1">
    <property type="nucleotide sequence ID" value="NZ_JBHIRX010000013.1"/>
</dbReference>
<comment type="caution">
    <text evidence="2">The sequence shown here is derived from an EMBL/GenBank/DDBJ whole genome shotgun (WGS) entry which is preliminary data.</text>
</comment>
<dbReference type="Proteomes" id="UP001580407">
    <property type="component" value="Unassembled WGS sequence"/>
</dbReference>
<reference evidence="2 3" key="1">
    <citation type="submission" date="2024-09" db="EMBL/GenBank/DDBJ databases">
        <authorList>
            <person name="Ruan L."/>
        </authorList>
    </citation>
    <scope>NUCLEOTIDE SEQUENCE [LARGE SCALE GENOMIC DNA]</scope>
    <source>
        <strain evidence="2 3">D33</strain>
    </source>
</reference>
<keyword evidence="3" id="KW-1185">Reference proteome</keyword>
<feature type="region of interest" description="Disordered" evidence="1">
    <location>
        <begin position="22"/>
        <end position="45"/>
    </location>
</feature>
<dbReference type="Gene3D" id="2.60.120.40">
    <property type="match status" value="1"/>
</dbReference>
<dbReference type="EMBL" id="JBHILM010000053">
    <property type="protein sequence ID" value="MFB5684974.1"/>
    <property type="molecule type" value="Genomic_DNA"/>
</dbReference>
<evidence type="ECO:0000313" key="3">
    <source>
        <dbReference type="Proteomes" id="UP001580407"/>
    </source>
</evidence>
<gene>
    <name evidence="2" type="ORF">ACE3NQ_29100</name>
</gene>
<organism evidence="2 3">
    <name type="scientific">Paenibacillus terreus</name>
    <dbReference type="NCBI Taxonomy" id="1387834"/>
    <lineage>
        <taxon>Bacteria</taxon>
        <taxon>Bacillati</taxon>
        <taxon>Bacillota</taxon>
        <taxon>Bacilli</taxon>
        <taxon>Bacillales</taxon>
        <taxon>Paenibacillaceae</taxon>
        <taxon>Paenibacillus</taxon>
    </lineage>
</organism>